<sequence length="348" mass="38394">MFENDFRSAAEKITASEAFRAETLERMKKAEGERAVRPYLRLARQKRSSRMWGTACAAALVLAAIPVVWQVWNTPSLPQSGADAQSQPMPQTAQAEAFAAPQPAALPKERSMVSAQQHNDAAAGEDLAASMNPTAGLTSEELPDALPVYYEPVQEDEKVVLERTAKALGVSVDAYEETGQEVYAASGEWKLSVRSDAVRVEAQDAVLIPLEQSFSLGQAVEAYAERLSGTSVWKWDGADTQTAQCFDVSGETLEQRLYHYCFDRLTIEMDENGNVKALECRVPQLQRGETVTLLSVEQAQSAASLKEQSIRSHEISYRRDEAGVWSPVYVFYTDDAQSEPLYVDAVQK</sequence>
<dbReference type="EMBL" id="DWWA01000008">
    <property type="protein sequence ID" value="HJC71408.1"/>
    <property type="molecule type" value="Genomic_DNA"/>
</dbReference>
<reference evidence="3" key="1">
    <citation type="journal article" date="2021" name="PeerJ">
        <title>Extensive microbial diversity within the chicken gut microbiome revealed by metagenomics and culture.</title>
        <authorList>
            <person name="Gilroy R."/>
            <person name="Ravi A."/>
            <person name="Getino M."/>
            <person name="Pursley I."/>
            <person name="Horton D.L."/>
            <person name="Alikhan N.F."/>
            <person name="Baker D."/>
            <person name="Gharbi K."/>
            <person name="Hall N."/>
            <person name="Watson M."/>
            <person name="Adriaenssens E.M."/>
            <person name="Foster-Nyarko E."/>
            <person name="Jarju S."/>
            <person name="Secka A."/>
            <person name="Antonio M."/>
            <person name="Oren A."/>
            <person name="Chaudhuri R.R."/>
            <person name="La Ragione R."/>
            <person name="Hildebrand F."/>
            <person name="Pallen M.J."/>
        </authorList>
    </citation>
    <scope>NUCLEOTIDE SEQUENCE</scope>
    <source>
        <strain evidence="3">5933</strain>
    </source>
</reference>
<proteinExistence type="predicted"/>
<comment type="caution">
    <text evidence="3">The sequence shown here is derived from an EMBL/GenBank/DDBJ whole genome shotgun (WGS) entry which is preliminary data.</text>
</comment>
<feature type="region of interest" description="Disordered" evidence="1">
    <location>
        <begin position="78"/>
        <end position="111"/>
    </location>
</feature>
<keyword evidence="2" id="KW-1133">Transmembrane helix</keyword>
<evidence type="ECO:0000313" key="3">
    <source>
        <dbReference type="EMBL" id="HJC71408.1"/>
    </source>
</evidence>
<evidence type="ECO:0000256" key="1">
    <source>
        <dbReference type="SAM" id="MobiDB-lite"/>
    </source>
</evidence>
<organism evidence="3 4">
    <name type="scientific">Candidatus Ruthenibacterium merdavium</name>
    <dbReference type="NCBI Taxonomy" id="2838752"/>
    <lineage>
        <taxon>Bacteria</taxon>
        <taxon>Bacillati</taxon>
        <taxon>Bacillota</taxon>
        <taxon>Clostridia</taxon>
        <taxon>Eubacteriales</taxon>
        <taxon>Oscillospiraceae</taxon>
        <taxon>Ruthenibacterium</taxon>
    </lineage>
</organism>
<name>A0A9D2Q3T5_9FIRM</name>
<evidence type="ECO:0000256" key="2">
    <source>
        <dbReference type="SAM" id="Phobius"/>
    </source>
</evidence>
<evidence type="ECO:0000313" key="4">
    <source>
        <dbReference type="Proteomes" id="UP000823918"/>
    </source>
</evidence>
<feature type="compositionally biased region" description="Polar residues" evidence="1">
    <location>
        <begin position="78"/>
        <end position="89"/>
    </location>
</feature>
<feature type="compositionally biased region" description="Low complexity" evidence="1">
    <location>
        <begin position="90"/>
        <end position="105"/>
    </location>
</feature>
<keyword evidence="2" id="KW-0472">Membrane</keyword>
<keyword evidence="2" id="KW-0812">Transmembrane</keyword>
<protein>
    <submittedName>
        <fullName evidence="3">Uncharacterized protein</fullName>
    </submittedName>
</protein>
<feature type="transmembrane region" description="Helical" evidence="2">
    <location>
        <begin position="51"/>
        <end position="72"/>
    </location>
</feature>
<dbReference type="AlphaFoldDB" id="A0A9D2Q3T5"/>
<accession>A0A9D2Q3T5</accession>
<reference evidence="3" key="2">
    <citation type="submission" date="2021-04" db="EMBL/GenBank/DDBJ databases">
        <authorList>
            <person name="Gilroy R."/>
        </authorList>
    </citation>
    <scope>NUCLEOTIDE SEQUENCE</scope>
    <source>
        <strain evidence="3">5933</strain>
    </source>
</reference>
<gene>
    <name evidence="3" type="ORF">H9698_01260</name>
</gene>
<dbReference type="Proteomes" id="UP000823918">
    <property type="component" value="Unassembled WGS sequence"/>
</dbReference>